<feature type="transmembrane region" description="Helical" evidence="1">
    <location>
        <begin position="33"/>
        <end position="55"/>
    </location>
</feature>
<dbReference type="Proteomes" id="UP000054783">
    <property type="component" value="Unassembled WGS sequence"/>
</dbReference>
<organism evidence="2 3">
    <name type="scientific">Trichinella patagoniensis</name>
    <dbReference type="NCBI Taxonomy" id="990121"/>
    <lineage>
        <taxon>Eukaryota</taxon>
        <taxon>Metazoa</taxon>
        <taxon>Ecdysozoa</taxon>
        <taxon>Nematoda</taxon>
        <taxon>Enoplea</taxon>
        <taxon>Dorylaimia</taxon>
        <taxon>Trichinellida</taxon>
        <taxon>Trichinellidae</taxon>
        <taxon>Trichinella</taxon>
    </lineage>
</organism>
<proteinExistence type="predicted"/>
<dbReference type="AlphaFoldDB" id="A0A0V0ZCE9"/>
<evidence type="ECO:0000313" key="2">
    <source>
        <dbReference type="EMBL" id="KRY10247.1"/>
    </source>
</evidence>
<sequence length="64" mass="7157">MHLCAQQLSSCVYINIMSVNTGCSYKDRRQRQILIVSCSSLLPEVLVSCSLLIPLCSYFEQSAL</sequence>
<evidence type="ECO:0000313" key="3">
    <source>
        <dbReference type="Proteomes" id="UP000054783"/>
    </source>
</evidence>
<reference evidence="2 3" key="1">
    <citation type="submission" date="2015-01" db="EMBL/GenBank/DDBJ databases">
        <title>Evolution of Trichinella species and genotypes.</title>
        <authorList>
            <person name="Korhonen P.K."/>
            <person name="Edoardo P."/>
            <person name="Giuseppe L.R."/>
            <person name="Gasser R.B."/>
        </authorList>
    </citation>
    <scope>NUCLEOTIDE SEQUENCE [LARGE SCALE GENOMIC DNA]</scope>
    <source>
        <strain evidence="2">ISS2496</strain>
    </source>
</reference>
<keyword evidence="1" id="KW-0812">Transmembrane</keyword>
<comment type="caution">
    <text evidence="2">The sequence shown here is derived from an EMBL/GenBank/DDBJ whole genome shotgun (WGS) entry which is preliminary data.</text>
</comment>
<protein>
    <submittedName>
        <fullName evidence="2">Uncharacterized protein</fullName>
    </submittedName>
</protein>
<keyword evidence="1" id="KW-1133">Transmembrane helix</keyword>
<keyword evidence="1" id="KW-0472">Membrane</keyword>
<accession>A0A0V0ZCE9</accession>
<evidence type="ECO:0000256" key="1">
    <source>
        <dbReference type="SAM" id="Phobius"/>
    </source>
</evidence>
<dbReference type="EMBL" id="JYDQ01000238">
    <property type="protein sequence ID" value="KRY10247.1"/>
    <property type="molecule type" value="Genomic_DNA"/>
</dbReference>
<name>A0A0V0ZCE9_9BILA</name>
<gene>
    <name evidence="2" type="ORF">T12_1413</name>
</gene>
<keyword evidence="3" id="KW-1185">Reference proteome</keyword>